<dbReference type="EMBL" id="CP159925">
    <property type="protein sequence ID" value="XCO76479.1"/>
    <property type="molecule type" value="Genomic_DNA"/>
</dbReference>
<reference evidence="1" key="1">
    <citation type="submission" date="2024-06" db="EMBL/GenBank/DDBJ databases">
        <authorList>
            <person name="Li S."/>
        </authorList>
    </citation>
    <scope>NUCLEOTIDE SEQUENCE</scope>
    <source>
        <strain evidence="1">SR10</strain>
    </source>
</reference>
<evidence type="ECO:0000313" key="1">
    <source>
        <dbReference type="EMBL" id="XCO76479.1"/>
    </source>
</evidence>
<sequence>MAEPTPTWVLLERIAARLADIRTDGGYRTDIGTAVALEPAQHAEPDVPGLTLAALGVHRDTQKPHGQHRLLQAMVEATLPAHLNDAHARAHAIAADVEDALDAWIPLPQALPLQVEDIVFLDRPEGLAVVAVQVTLTVRYRR</sequence>
<accession>A0AAU8MTN4</accession>
<proteinExistence type="predicted"/>
<protein>
    <submittedName>
        <fullName evidence="1">Uncharacterized protein</fullName>
    </submittedName>
</protein>
<dbReference type="AlphaFoldDB" id="A0AAU8MTN4"/>
<dbReference type="RefSeq" id="WP_363799820.1">
    <property type="nucleotide sequence ID" value="NZ_CP159925.1"/>
</dbReference>
<organism evidence="1">
    <name type="scientific">Lysobacter firmicutimachus</name>
    <dbReference type="NCBI Taxonomy" id="1792846"/>
    <lineage>
        <taxon>Bacteria</taxon>
        <taxon>Pseudomonadati</taxon>
        <taxon>Pseudomonadota</taxon>
        <taxon>Gammaproteobacteria</taxon>
        <taxon>Lysobacterales</taxon>
        <taxon>Lysobacteraceae</taxon>
        <taxon>Lysobacter</taxon>
    </lineage>
</organism>
<name>A0AAU8MTN4_9GAMM</name>
<gene>
    <name evidence="1" type="ORF">ABU614_06755</name>
</gene>